<dbReference type="WBParaSite" id="HPLM_0000776301-mRNA-1">
    <property type="protein sequence ID" value="HPLM_0000776301-mRNA-1"/>
    <property type="gene ID" value="HPLM_0000776301"/>
</dbReference>
<organism evidence="3">
    <name type="scientific">Haemonchus placei</name>
    <name type="common">Barber's pole worm</name>
    <dbReference type="NCBI Taxonomy" id="6290"/>
    <lineage>
        <taxon>Eukaryota</taxon>
        <taxon>Metazoa</taxon>
        <taxon>Ecdysozoa</taxon>
        <taxon>Nematoda</taxon>
        <taxon>Chromadorea</taxon>
        <taxon>Rhabditida</taxon>
        <taxon>Rhabditina</taxon>
        <taxon>Rhabditomorpha</taxon>
        <taxon>Strongyloidea</taxon>
        <taxon>Trichostrongylidae</taxon>
        <taxon>Haemonchus</taxon>
    </lineage>
</organism>
<dbReference type="AlphaFoldDB" id="A0A0N4WBE3"/>
<reference evidence="3" key="1">
    <citation type="submission" date="2017-02" db="UniProtKB">
        <authorList>
            <consortium name="WormBaseParasite"/>
        </authorList>
    </citation>
    <scope>IDENTIFICATION</scope>
</reference>
<keyword evidence="2" id="KW-1185">Reference proteome</keyword>
<dbReference type="EMBL" id="UZAF01016722">
    <property type="protein sequence ID" value="VDO32892.1"/>
    <property type="molecule type" value="Genomic_DNA"/>
</dbReference>
<evidence type="ECO:0000313" key="1">
    <source>
        <dbReference type="EMBL" id="VDO32892.1"/>
    </source>
</evidence>
<reference evidence="1 2" key="2">
    <citation type="submission" date="2018-11" db="EMBL/GenBank/DDBJ databases">
        <authorList>
            <consortium name="Pathogen Informatics"/>
        </authorList>
    </citation>
    <scope>NUCLEOTIDE SEQUENCE [LARGE SCALE GENOMIC DNA]</scope>
    <source>
        <strain evidence="1 2">MHpl1</strain>
    </source>
</reference>
<dbReference type="OrthoDB" id="5877174at2759"/>
<evidence type="ECO:0000313" key="2">
    <source>
        <dbReference type="Proteomes" id="UP000268014"/>
    </source>
</evidence>
<evidence type="ECO:0000313" key="3">
    <source>
        <dbReference type="WBParaSite" id="HPLM_0000776301-mRNA-1"/>
    </source>
</evidence>
<protein>
    <submittedName>
        <fullName evidence="3">Family with sequence similarity 216 member B</fullName>
    </submittedName>
</protein>
<gene>
    <name evidence="1" type="ORF">HPLM_LOCUS7755</name>
</gene>
<name>A0A0N4WBE3_HAEPC</name>
<dbReference type="Proteomes" id="UP000268014">
    <property type="component" value="Unassembled WGS sequence"/>
</dbReference>
<accession>A0A0N4WBE3</accession>
<proteinExistence type="predicted"/>
<sequence length="100" mass="11633">MRKCGKPIFPVDLYRILKICKHWNSFMEHRKKTNVQPSLSRNFYGIMFNQAFLGTSMGYTNIPTNRLFQVPQHQQMRPYMSPQGTMVTPTHQGGKSKVVV</sequence>